<sequence>VRGAAAGTVARVLANLSGAAAAAKAFATEGPLPRPVLPPQEHRQEGALAEPGPRELAARRRERDKDGSRSISRGRGRRSGSRKRSRKRSRSARRRR</sequence>
<comment type="caution">
    <text evidence="2">The sequence shown here is derived from an EMBL/GenBank/DDBJ whole genome shotgun (WGS) entry which is preliminary data.</text>
</comment>
<evidence type="ECO:0000313" key="2">
    <source>
        <dbReference type="EMBL" id="CAK0820043.1"/>
    </source>
</evidence>
<evidence type="ECO:0000256" key="1">
    <source>
        <dbReference type="SAM" id="MobiDB-lite"/>
    </source>
</evidence>
<accession>A0ABN9RQC0</accession>
<gene>
    <name evidence="2" type="ORF">PCOR1329_LOCUS21862</name>
</gene>
<dbReference type="EMBL" id="CAUYUJ010007234">
    <property type="protein sequence ID" value="CAK0820043.1"/>
    <property type="molecule type" value="Genomic_DNA"/>
</dbReference>
<reference evidence="2" key="1">
    <citation type="submission" date="2023-10" db="EMBL/GenBank/DDBJ databases">
        <authorList>
            <person name="Chen Y."/>
            <person name="Shah S."/>
            <person name="Dougan E. K."/>
            <person name="Thang M."/>
            <person name="Chan C."/>
        </authorList>
    </citation>
    <scope>NUCLEOTIDE SEQUENCE [LARGE SCALE GENOMIC DNA]</scope>
</reference>
<protein>
    <recommendedName>
        <fullName evidence="4">RNA helicase</fullName>
    </recommendedName>
</protein>
<feature type="non-terminal residue" evidence="2">
    <location>
        <position position="1"/>
    </location>
</feature>
<feature type="compositionally biased region" description="Basic and acidic residues" evidence="1">
    <location>
        <begin position="52"/>
        <end position="68"/>
    </location>
</feature>
<feature type="non-terminal residue" evidence="2">
    <location>
        <position position="96"/>
    </location>
</feature>
<name>A0ABN9RQC0_9DINO</name>
<keyword evidence="3" id="KW-1185">Reference proteome</keyword>
<feature type="region of interest" description="Disordered" evidence="1">
    <location>
        <begin position="30"/>
        <end position="96"/>
    </location>
</feature>
<evidence type="ECO:0008006" key="4">
    <source>
        <dbReference type="Google" id="ProtNLM"/>
    </source>
</evidence>
<organism evidence="2 3">
    <name type="scientific">Prorocentrum cordatum</name>
    <dbReference type="NCBI Taxonomy" id="2364126"/>
    <lineage>
        <taxon>Eukaryota</taxon>
        <taxon>Sar</taxon>
        <taxon>Alveolata</taxon>
        <taxon>Dinophyceae</taxon>
        <taxon>Prorocentrales</taxon>
        <taxon>Prorocentraceae</taxon>
        <taxon>Prorocentrum</taxon>
    </lineage>
</organism>
<dbReference type="Proteomes" id="UP001189429">
    <property type="component" value="Unassembled WGS sequence"/>
</dbReference>
<evidence type="ECO:0000313" key="3">
    <source>
        <dbReference type="Proteomes" id="UP001189429"/>
    </source>
</evidence>
<feature type="compositionally biased region" description="Basic residues" evidence="1">
    <location>
        <begin position="72"/>
        <end position="96"/>
    </location>
</feature>
<proteinExistence type="predicted"/>